<gene>
    <name evidence="2" type="ORF">BGZ99_001501</name>
</gene>
<feature type="compositionally biased region" description="Polar residues" evidence="1">
    <location>
        <begin position="722"/>
        <end position="741"/>
    </location>
</feature>
<feature type="compositionally biased region" description="Polar residues" evidence="1">
    <location>
        <begin position="636"/>
        <end position="656"/>
    </location>
</feature>
<feature type="region of interest" description="Disordered" evidence="1">
    <location>
        <begin position="395"/>
        <end position="448"/>
    </location>
</feature>
<name>A0A9P6UXT5_9FUNG</name>
<comment type="caution">
    <text evidence="2">The sequence shown here is derived from an EMBL/GenBank/DDBJ whole genome shotgun (WGS) entry which is preliminary data.</text>
</comment>
<feature type="compositionally biased region" description="Basic and acidic residues" evidence="1">
    <location>
        <begin position="801"/>
        <end position="816"/>
    </location>
</feature>
<dbReference type="Proteomes" id="UP000738325">
    <property type="component" value="Unassembled WGS sequence"/>
</dbReference>
<feature type="compositionally biased region" description="Low complexity" evidence="1">
    <location>
        <begin position="1069"/>
        <end position="1079"/>
    </location>
</feature>
<accession>A0A9P6UXT5</accession>
<feature type="region of interest" description="Disordered" evidence="1">
    <location>
        <begin position="1216"/>
        <end position="1253"/>
    </location>
</feature>
<feature type="compositionally biased region" description="Polar residues" evidence="1">
    <location>
        <begin position="749"/>
        <end position="760"/>
    </location>
</feature>
<feature type="compositionally biased region" description="Polar residues" evidence="1">
    <location>
        <begin position="1013"/>
        <end position="1025"/>
    </location>
</feature>
<dbReference type="AlphaFoldDB" id="A0A9P6UXT5"/>
<sequence length="1253" mass="135502">MSTYTHNPDSLEHHPQDAVSSPTRAYFPASKTTSISPSLTTALSEKLAATLVSKKAYINMPSIQRVMASHSTKSADHADAPDYDDTIANIPDLDLLPPPPVYDIVNCSTSQTLLLVSSLINTILAVNDRLACPKITLFHSRAIPNISVDAYLSRILQYAPFQNEVLLIILLYFDRIGGGCKPTQVLTNTIPRSLLRQASMTPEDIKQLTAPKVEGSEEDNMRSNEKAELAARFSREAAAAETAETAETTEPDMSAMDEEEPVADEIYTSSSESPVGSKLIINSFNIHRLLITSILVASKFSSDVFYPNVRYSRVGGLPLSELNQLELEFLFLSQFDLNTTESELQTYGNKLLMYHQRLNGTEKASTDAIIPAKGEYVRLSDKKHIVHDSKPALPQVQTSLQPSQHQSSTESDSQAFVSSGPYRDNKETIDDDEVMSEKAEDQPESPIEWQSDQIALATEVETLSAKFPTRQRQRSNKMNLDHMIWPTNEMDTKYTPSAYYGAMEKDEDAARIEEEFKKASPPPESGEPNPKRKLQRLSSGTLEAMPAKRVNTPGRTSNSEKSASLVSPNGSGNSKNIFQPLLRKIASFASHRTEATPAPDPEPQPPALRSHPYLVRHQVSPASSSTNMVDSEEMASPTTPVFRSMPWQQADYSSQGQGHGHMRSSSSQMKPPPPPYSGQDQAHGEHDRHYSRPMNQTAGFRSSSGSATSRHGQRRQHRSREPSLSSLASELTFEPTRSSLSPMIEETRPNSSQETNSTHPATLAPFYFPPKPQSIQAPRHQQHQQYPSHPDHSTPPVASMAREDRSGSDIQDHTEPQDCEFASPSSASAHQSSNASPTSQTDDSAMQCDDEEPAVLPISGRQNAAAPSPRHFYSEPVAVPVSRSTSLAQNKYKMRASERIETGSSLLDAGAPLSSPISTTSSVSASSSSRRGTESEALSAAGRPWIPRDFAPAPTRSPIQYPHPQYVTSYYPAPNVQLVQGSASPEALAVAIRPQPGMVAISRKPQAFLPSTPLLTSANGNSRQQPIAPATGPRPTRQFAPIRPRTPMTTADEDSKGRVAQLTNELPLSSSSSSSSSPALKKKKGSSSENRSQQPPQPLRTLVPTVLAAGGAAAPPPYRPPFIAYPSPYAHHLPHHQIPGQPALRGLNGNPIGPTSVPAPMIMAVDYTHGAALAAAAAGHGPQFIAATGPSGPGNHGGGTTRLYIPVIPVMYNKPPPQLAPATAAPSASSANGKAAGKTNTPARIAPRLNRPV</sequence>
<dbReference type="OrthoDB" id="1060854at2759"/>
<dbReference type="Pfam" id="PF08613">
    <property type="entry name" value="Cyclin"/>
    <property type="match status" value="2"/>
</dbReference>
<dbReference type="PANTHER" id="PTHR15615:SF94">
    <property type="entry name" value="PHO85 CYCLIN-6-RELATED"/>
    <property type="match status" value="1"/>
</dbReference>
<evidence type="ECO:0000256" key="1">
    <source>
        <dbReference type="SAM" id="MobiDB-lite"/>
    </source>
</evidence>
<organism evidence="2 3">
    <name type="scientific">Dissophora globulifera</name>
    <dbReference type="NCBI Taxonomy" id="979702"/>
    <lineage>
        <taxon>Eukaryota</taxon>
        <taxon>Fungi</taxon>
        <taxon>Fungi incertae sedis</taxon>
        <taxon>Mucoromycota</taxon>
        <taxon>Mortierellomycotina</taxon>
        <taxon>Mortierellomycetes</taxon>
        <taxon>Mortierellales</taxon>
        <taxon>Mortierellaceae</taxon>
        <taxon>Dissophora</taxon>
    </lineage>
</organism>
<feature type="compositionally biased region" description="Low complexity" evidence="1">
    <location>
        <begin position="822"/>
        <end position="836"/>
    </location>
</feature>
<feature type="compositionally biased region" description="Low complexity" evidence="1">
    <location>
        <begin position="1220"/>
        <end position="1238"/>
    </location>
</feature>
<dbReference type="InterPro" id="IPR013922">
    <property type="entry name" value="Cyclin_PHO80-like"/>
</dbReference>
<feature type="compositionally biased region" description="Polar residues" evidence="1">
    <location>
        <begin position="620"/>
        <end position="629"/>
    </location>
</feature>
<feature type="region of interest" description="Disordered" evidence="1">
    <location>
        <begin position="1"/>
        <end position="23"/>
    </location>
</feature>
<feature type="compositionally biased region" description="Polar residues" evidence="1">
    <location>
        <begin position="693"/>
        <end position="708"/>
    </location>
</feature>
<proteinExistence type="predicted"/>
<keyword evidence="3" id="KW-1185">Reference proteome</keyword>
<feature type="compositionally biased region" description="Low complexity" evidence="1">
    <location>
        <begin position="914"/>
        <end position="930"/>
    </location>
</feature>
<dbReference type="GO" id="GO:0005634">
    <property type="term" value="C:nucleus"/>
    <property type="evidence" value="ECO:0007669"/>
    <property type="project" value="TreeGrafter"/>
</dbReference>
<reference evidence="2" key="1">
    <citation type="journal article" date="2020" name="Fungal Divers.">
        <title>Resolving the Mortierellaceae phylogeny through synthesis of multi-gene phylogenetics and phylogenomics.</title>
        <authorList>
            <person name="Vandepol N."/>
            <person name="Liber J."/>
            <person name="Desiro A."/>
            <person name="Na H."/>
            <person name="Kennedy M."/>
            <person name="Barry K."/>
            <person name="Grigoriev I.V."/>
            <person name="Miller A.N."/>
            <person name="O'Donnell K."/>
            <person name="Stajich J.E."/>
            <person name="Bonito G."/>
        </authorList>
    </citation>
    <scope>NUCLEOTIDE SEQUENCE</scope>
    <source>
        <strain evidence="2">REB-010B</strain>
    </source>
</reference>
<feature type="compositionally biased region" description="Polar residues" evidence="1">
    <location>
        <begin position="395"/>
        <end position="417"/>
    </location>
</feature>
<feature type="region of interest" description="Disordered" evidence="1">
    <location>
        <begin position="511"/>
        <end position="869"/>
    </location>
</feature>
<feature type="compositionally biased region" description="Polar residues" evidence="1">
    <location>
        <begin position="553"/>
        <end position="577"/>
    </location>
</feature>
<dbReference type="CDD" id="cd20558">
    <property type="entry name" value="CYCLIN_ScPCL7-like"/>
    <property type="match status" value="1"/>
</dbReference>
<protein>
    <recommendedName>
        <fullName evidence="4">Cyclin-domain-containing protein</fullName>
    </recommendedName>
</protein>
<dbReference type="GO" id="GO:0019901">
    <property type="term" value="F:protein kinase binding"/>
    <property type="evidence" value="ECO:0007669"/>
    <property type="project" value="InterPro"/>
</dbReference>
<feature type="region of interest" description="Disordered" evidence="1">
    <location>
        <begin position="1011"/>
        <end position="1099"/>
    </location>
</feature>
<evidence type="ECO:0000313" key="2">
    <source>
        <dbReference type="EMBL" id="KAG0324723.1"/>
    </source>
</evidence>
<dbReference type="PANTHER" id="PTHR15615">
    <property type="match status" value="1"/>
</dbReference>
<dbReference type="GO" id="GO:0016538">
    <property type="term" value="F:cyclin-dependent protein serine/threonine kinase regulator activity"/>
    <property type="evidence" value="ECO:0007669"/>
    <property type="project" value="TreeGrafter"/>
</dbReference>
<dbReference type="Gene3D" id="1.10.472.10">
    <property type="entry name" value="Cyclin-like"/>
    <property type="match status" value="1"/>
</dbReference>
<dbReference type="EMBL" id="JAAAIP010000139">
    <property type="protein sequence ID" value="KAG0324723.1"/>
    <property type="molecule type" value="Genomic_DNA"/>
</dbReference>
<feature type="region of interest" description="Disordered" evidence="1">
    <location>
        <begin position="906"/>
        <end position="949"/>
    </location>
</feature>
<evidence type="ECO:0000313" key="3">
    <source>
        <dbReference type="Proteomes" id="UP000738325"/>
    </source>
</evidence>
<evidence type="ECO:0008006" key="4">
    <source>
        <dbReference type="Google" id="ProtNLM"/>
    </source>
</evidence>
<dbReference type="GO" id="GO:0000307">
    <property type="term" value="C:cyclin-dependent protein kinase holoenzyme complex"/>
    <property type="evidence" value="ECO:0007669"/>
    <property type="project" value="TreeGrafter"/>
</dbReference>